<accession>A0A3P7L902</accession>
<proteinExistence type="predicted"/>
<evidence type="ECO:0000313" key="2">
    <source>
        <dbReference type="Proteomes" id="UP000281553"/>
    </source>
</evidence>
<evidence type="ECO:0000313" key="1">
    <source>
        <dbReference type="EMBL" id="VDN13054.1"/>
    </source>
</evidence>
<reference evidence="1 2" key="1">
    <citation type="submission" date="2018-11" db="EMBL/GenBank/DDBJ databases">
        <authorList>
            <consortium name="Pathogen Informatics"/>
        </authorList>
    </citation>
    <scope>NUCLEOTIDE SEQUENCE [LARGE SCALE GENOMIC DNA]</scope>
</reference>
<gene>
    <name evidence="1" type="ORF">DILT_LOCUS8885</name>
</gene>
<name>A0A3P7L902_DIBLA</name>
<dbReference type="EMBL" id="UYRU01055471">
    <property type="protein sequence ID" value="VDN13054.1"/>
    <property type="molecule type" value="Genomic_DNA"/>
</dbReference>
<keyword evidence="2" id="KW-1185">Reference proteome</keyword>
<protein>
    <submittedName>
        <fullName evidence="1">Uncharacterized protein</fullName>
    </submittedName>
</protein>
<organism evidence="1 2">
    <name type="scientific">Dibothriocephalus latus</name>
    <name type="common">Fish tapeworm</name>
    <name type="synonym">Diphyllobothrium latum</name>
    <dbReference type="NCBI Taxonomy" id="60516"/>
    <lineage>
        <taxon>Eukaryota</taxon>
        <taxon>Metazoa</taxon>
        <taxon>Spiralia</taxon>
        <taxon>Lophotrochozoa</taxon>
        <taxon>Platyhelminthes</taxon>
        <taxon>Cestoda</taxon>
        <taxon>Eucestoda</taxon>
        <taxon>Diphyllobothriidea</taxon>
        <taxon>Diphyllobothriidae</taxon>
        <taxon>Dibothriocephalus</taxon>
    </lineage>
</organism>
<sequence length="100" mass="11096">MSSPSHLKHQKTTYEDYGAFYCPSGPSRLEPLGLPKGEIKLRGKCGCSETNKLIERSDDVTSATPKSIERPLASALAKNIDQVELHLKNKESVKLDVRKQ</sequence>
<dbReference type="AlphaFoldDB" id="A0A3P7L902"/>
<dbReference type="Proteomes" id="UP000281553">
    <property type="component" value="Unassembled WGS sequence"/>
</dbReference>